<proteinExistence type="inferred from homology"/>
<dbReference type="PROSITE" id="PS00642">
    <property type="entry name" value="COMPLEX1_75K_2"/>
    <property type="match status" value="1"/>
</dbReference>
<keyword evidence="8 10" id="KW-0520">NAD</keyword>
<evidence type="ECO:0000256" key="9">
    <source>
        <dbReference type="ARBA" id="ARBA00047712"/>
    </source>
</evidence>
<dbReference type="SUPFAM" id="SSF53706">
    <property type="entry name" value="Formate dehydrogenase/DMSO reductase, domains 1-3"/>
    <property type="match status" value="1"/>
</dbReference>
<dbReference type="SUPFAM" id="SSF54862">
    <property type="entry name" value="4Fe-4S ferredoxins"/>
    <property type="match status" value="1"/>
</dbReference>
<evidence type="ECO:0000256" key="8">
    <source>
        <dbReference type="ARBA" id="ARBA00023027"/>
    </source>
</evidence>
<comment type="cofactor">
    <cofactor evidence="1 10">
        <name>[4Fe-4S] cluster</name>
        <dbReference type="ChEBI" id="CHEBI:49883"/>
    </cofactor>
</comment>
<dbReference type="InterPro" id="IPR050123">
    <property type="entry name" value="Prok_molybdopt-oxidoreductase"/>
</dbReference>
<feature type="domain" description="4Fe-4S Mo/W bis-MGD-type" evidence="12">
    <location>
        <begin position="216"/>
        <end position="272"/>
    </location>
</feature>
<keyword evidence="15" id="KW-1185">Reference proteome</keyword>
<dbReference type="PANTHER" id="PTHR43105:SF13">
    <property type="entry name" value="NADH-UBIQUINONE OXIDOREDUCTASE 75 KDA SUBUNIT, MITOCHONDRIAL"/>
    <property type="match status" value="1"/>
</dbReference>
<dbReference type="InterPro" id="IPR006963">
    <property type="entry name" value="Mopterin_OxRdtase_4Fe-4S_dom"/>
</dbReference>
<dbReference type="PROSITE" id="PS51669">
    <property type="entry name" value="4FE4S_MOW_BIS_MGD"/>
    <property type="match status" value="1"/>
</dbReference>
<dbReference type="RefSeq" id="WP_072595762.1">
    <property type="nucleotide sequence ID" value="NZ_CP018221.1"/>
</dbReference>
<comment type="catalytic activity">
    <reaction evidence="9 10">
        <text>a quinone + NADH + 5 H(+)(in) = a quinol + NAD(+) + 4 H(+)(out)</text>
        <dbReference type="Rhea" id="RHEA:57888"/>
        <dbReference type="ChEBI" id="CHEBI:15378"/>
        <dbReference type="ChEBI" id="CHEBI:24646"/>
        <dbReference type="ChEBI" id="CHEBI:57540"/>
        <dbReference type="ChEBI" id="CHEBI:57945"/>
        <dbReference type="ChEBI" id="CHEBI:132124"/>
    </reaction>
</comment>
<dbReference type="Pfam" id="PF22151">
    <property type="entry name" value="Fer4_NDSU1"/>
    <property type="match status" value="1"/>
</dbReference>
<dbReference type="GO" id="GO:0008137">
    <property type="term" value="F:NADH dehydrogenase (ubiquinone) activity"/>
    <property type="evidence" value="ECO:0007669"/>
    <property type="project" value="UniProtKB-UniRule"/>
</dbReference>
<dbReference type="EMBL" id="CP018221">
    <property type="protein sequence ID" value="API58186.1"/>
    <property type="molecule type" value="Genomic_DNA"/>
</dbReference>
<dbReference type="GO" id="GO:0016020">
    <property type="term" value="C:membrane"/>
    <property type="evidence" value="ECO:0007669"/>
    <property type="project" value="InterPro"/>
</dbReference>
<dbReference type="SMART" id="SM00929">
    <property type="entry name" value="NADH-G_4Fe-4S_3"/>
    <property type="match status" value="1"/>
</dbReference>
<dbReference type="PROSITE" id="PS51085">
    <property type="entry name" value="2FE2S_FER_2"/>
    <property type="match status" value="1"/>
</dbReference>
<dbReference type="FunFam" id="3.30.200.210:FF:000002">
    <property type="entry name" value="NADH-ubiquinone oxidoreductase 75 kDa subunit"/>
    <property type="match status" value="1"/>
</dbReference>
<dbReference type="Gene3D" id="3.40.228.10">
    <property type="entry name" value="Dimethylsulfoxide Reductase, domain 2"/>
    <property type="match status" value="1"/>
</dbReference>
<name>A0A1L3ZRD2_9SPHN</name>
<dbReference type="Pfam" id="PF22117">
    <property type="entry name" value="Fer4_Nqo3"/>
    <property type="match status" value="1"/>
</dbReference>
<dbReference type="Proteomes" id="UP000182063">
    <property type="component" value="Chromosome"/>
</dbReference>
<dbReference type="GO" id="GO:0051539">
    <property type="term" value="F:4 iron, 4 sulfur cluster binding"/>
    <property type="evidence" value="ECO:0007669"/>
    <property type="project" value="UniProtKB-KW"/>
</dbReference>
<evidence type="ECO:0000256" key="1">
    <source>
        <dbReference type="ARBA" id="ARBA00001966"/>
    </source>
</evidence>
<dbReference type="InterPro" id="IPR054351">
    <property type="entry name" value="NADH_UbQ_OxRdtase_ferredoxin"/>
</dbReference>
<dbReference type="GO" id="GO:0046872">
    <property type="term" value="F:metal ion binding"/>
    <property type="evidence" value="ECO:0007669"/>
    <property type="project" value="UniProtKB-UniRule"/>
</dbReference>
<evidence type="ECO:0000256" key="7">
    <source>
        <dbReference type="ARBA" id="ARBA00023014"/>
    </source>
</evidence>
<dbReference type="Pfam" id="PF13510">
    <property type="entry name" value="Fer2_4"/>
    <property type="match status" value="1"/>
</dbReference>
<dbReference type="InterPro" id="IPR036010">
    <property type="entry name" value="2Fe-2S_ferredoxin-like_sf"/>
</dbReference>
<keyword evidence="7 10" id="KW-0411">Iron-sulfur</keyword>
<feature type="domain" description="2Fe-2S ferredoxin-type" evidence="11">
    <location>
        <begin position="2"/>
        <end position="79"/>
    </location>
</feature>
<dbReference type="AlphaFoldDB" id="A0A1L3ZRD2"/>
<dbReference type="EC" id="7.1.1.-" evidence="10"/>
<comment type="function">
    <text evidence="10">NDH-1 shuttles electrons from NADH, via FMN and iron-sulfur (Fe-S) centers, to quinones in the respiratory chain. Couples the redox reaction to proton translocation (for every two electrons transferred, four hydrogen ions are translocated across the cytoplasmic membrane), and thus conserves the redox energy in a proton gradient.</text>
</comment>
<evidence type="ECO:0000259" key="12">
    <source>
        <dbReference type="PROSITE" id="PS51669"/>
    </source>
</evidence>
<dbReference type="PANTHER" id="PTHR43105">
    <property type="entry name" value="RESPIRATORY NITRATE REDUCTASE"/>
    <property type="match status" value="1"/>
</dbReference>
<evidence type="ECO:0000256" key="10">
    <source>
        <dbReference type="RuleBase" id="RU003525"/>
    </source>
</evidence>
<evidence type="ECO:0000256" key="4">
    <source>
        <dbReference type="ARBA" id="ARBA00022723"/>
    </source>
</evidence>
<evidence type="ECO:0000313" key="14">
    <source>
        <dbReference type="EMBL" id="API58186.1"/>
    </source>
</evidence>
<dbReference type="GO" id="GO:0048038">
    <property type="term" value="F:quinone binding"/>
    <property type="evidence" value="ECO:0007669"/>
    <property type="project" value="UniProtKB-UniRule"/>
</dbReference>
<dbReference type="Pfam" id="PF00384">
    <property type="entry name" value="Molybdopterin"/>
    <property type="match status" value="1"/>
</dbReference>
<dbReference type="Gene3D" id="3.10.20.740">
    <property type="match status" value="1"/>
</dbReference>
<dbReference type="GO" id="GO:0051537">
    <property type="term" value="F:2 iron, 2 sulfur cluster binding"/>
    <property type="evidence" value="ECO:0007669"/>
    <property type="project" value="UniProtKB-UniRule"/>
</dbReference>
<keyword evidence="6 10" id="KW-0408">Iron</keyword>
<comment type="similarity">
    <text evidence="2 10">Belongs to the complex I 75 kDa subunit family.</text>
</comment>
<keyword evidence="4 10" id="KW-0479">Metal-binding</keyword>
<dbReference type="STRING" id="1921510.BSL82_01770"/>
<evidence type="ECO:0000313" key="15">
    <source>
        <dbReference type="Proteomes" id="UP000182063"/>
    </source>
</evidence>
<dbReference type="GO" id="GO:0042773">
    <property type="term" value="P:ATP synthesis coupled electron transport"/>
    <property type="evidence" value="ECO:0007669"/>
    <property type="project" value="InterPro"/>
</dbReference>
<keyword evidence="10" id="KW-0001">2Fe-2S</keyword>
<dbReference type="InterPro" id="IPR000283">
    <property type="entry name" value="NADH_UbQ_OxRdtase_75kDa_su_CS"/>
</dbReference>
<dbReference type="PROSITE" id="PS51839">
    <property type="entry name" value="4FE4S_HC3"/>
    <property type="match status" value="1"/>
</dbReference>
<evidence type="ECO:0000256" key="2">
    <source>
        <dbReference type="ARBA" id="ARBA00005404"/>
    </source>
</evidence>
<dbReference type="InterPro" id="IPR015405">
    <property type="entry name" value="NDUFS1-like_C"/>
</dbReference>
<dbReference type="InterPro" id="IPR001041">
    <property type="entry name" value="2Fe-2S_ferredoxin-type"/>
</dbReference>
<dbReference type="PROSITE" id="PS51257">
    <property type="entry name" value="PROKAR_LIPOPROTEIN"/>
    <property type="match status" value="1"/>
</dbReference>
<evidence type="ECO:0000256" key="6">
    <source>
        <dbReference type="ARBA" id="ARBA00023004"/>
    </source>
</evidence>
<dbReference type="OrthoDB" id="9816402at2"/>
<dbReference type="FunFam" id="3.10.20.740:FF:000001">
    <property type="entry name" value="NADH-quinone oxidoreductase subunit G"/>
    <property type="match status" value="1"/>
</dbReference>
<dbReference type="NCBIfam" id="TIGR01973">
    <property type="entry name" value="NuoG"/>
    <property type="match status" value="1"/>
</dbReference>
<feature type="domain" description="4Fe-4S His(Cys)3-ligated-type" evidence="13">
    <location>
        <begin position="79"/>
        <end position="118"/>
    </location>
</feature>
<evidence type="ECO:0000256" key="5">
    <source>
        <dbReference type="ARBA" id="ARBA00022967"/>
    </source>
</evidence>
<dbReference type="CDD" id="cd00207">
    <property type="entry name" value="fer2"/>
    <property type="match status" value="1"/>
</dbReference>
<dbReference type="Gene3D" id="3.40.50.740">
    <property type="match status" value="2"/>
</dbReference>
<dbReference type="InterPro" id="IPR010228">
    <property type="entry name" value="NADH_UbQ_OxRdtase_Gsu"/>
</dbReference>
<accession>A0A1L3ZRD2</accession>
<evidence type="ECO:0000259" key="13">
    <source>
        <dbReference type="PROSITE" id="PS51839"/>
    </source>
</evidence>
<keyword evidence="10" id="KW-0874">Quinone</keyword>
<protein>
    <recommendedName>
        <fullName evidence="10">NADH-quinone oxidoreductase</fullName>
        <ecNumber evidence="10">7.1.1.-</ecNumber>
    </recommendedName>
</protein>
<dbReference type="GO" id="GO:0016651">
    <property type="term" value="F:oxidoreductase activity, acting on NAD(P)H"/>
    <property type="evidence" value="ECO:0007669"/>
    <property type="project" value="InterPro"/>
</dbReference>
<gene>
    <name evidence="14" type="ORF">BSL82_01770</name>
</gene>
<keyword evidence="5 10" id="KW-1278">Translocase</keyword>
<organism evidence="14 15">
    <name type="scientific">Tardibacter chloracetimidivorans</name>
    <dbReference type="NCBI Taxonomy" id="1921510"/>
    <lineage>
        <taxon>Bacteria</taxon>
        <taxon>Pseudomonadati</taxon>
        <taxon>Pseudomonadota</taxon>
        <taxon>Alphaproteobacteria</taxon>
        <taxon>Sphingomonadales</taxon>
        <taxon>Sphingomonadaceae</taxon>
        <taxon>Tardibacter</taxon>
    </lineage>
</organism>
<dbReference type="Gene3D" id="3.30.70.20">
    <property type="match status" value="1"/>
</dbReference>
<keyword evidence="3 10" id="KW-0004">4Fe-4S</keyword>
<dbReference type="FunFam" id="3.30.70.20:FF:000002">
    <property type="entry name" value="NADH-ubiquinone oxidoreductase 75 kDa subunit"/>
    <property type="match status" value="1"/>
</dbReference>
<dbReference type="KEGG" id="sphj:BSL82_01770"/>
<dbReference type="InterPro" id="IPR006656">
    <property type="entry name" value="Mopterin_OxRdtase"/>
</dbReference>
<dbReference type="Pfam" id="PF09326">
    <property type="entry name" value="NADH_dhqG_C"/>
    <property type="match status" value="1"/>
</dbReference>
<comment type="cofactor">
    <cofactor evidence="10">
        <name>[2Fe-2S] cluster</name>
        <dbReference type="ChEBI" id="CHEBI:190135"/>
    </cofactor>
    <text evidence="10">Binds 1 [2Fe-2S] cluster per subunit.</text>
</comment>
<dbReference type="Pfam" id="PF10588">
    <property type="entry name" value="NADH-G_4Fe-4S_3"/>
    <property type="match status" value="1"/>
</dbReference>
<dbReference type="PROSITE" id="PS00643">
    <property type="entry name" value="COMPLEX1_75K_3"/>
    <property type="match status" value="1"/>
</dbReference>
<evidence type="ECO:0000256" key="3">
    <source>
        <dbReference type="ARBA" id="ARBA00022485"/>
    </source>
</evidence>
<dbReference type="PROSITE" id="PS00641">
    <property type="entry name" value="COMPLEX1_75K_1"/>
    <property type="match status" value="1"/>
</dbReference>
<evidence type="ECO:0000259" key="11">
    <source>
        <dbReference type="PROSITE" id="PS51085"/>
    </source>
</evidence>
<dbReference type="InterPro" id="IPR019574">
    <property type="entry name" value="NADH_UbQ_OxRdtase_Gsu_4Fe4S-bd"/>
</dbReference>
<dbReference type="SUPFAM" id="SSF54292">
    <property type="entry name" value="2Fe-2S ferredoxin-like"/>
    <property type="match status" value="1"/>
</dbReference>
<reference evidence="15" key="1">
    <citation type="submission" date="2016-11" db="EMBL/GenBank/DDBJ databases">
        <title>Complete Genome Sequence of alachlor-degrading Sphingomonas sp. strain JJ-A5.</title>
        <authorList>
            <person name="Lee H."/>
            <person name="Ka J.-O."/>
        </authorList>
    </citation>
    <scope>NUCLEOTIDE SEQUENCE [LARGE SCALE GENOMIC DNA]</scope>
    <source>
        <strain evidence="15">JJ-A5</strain>
    </source>
</reference>
<sequence length="675" mass="72683">MPKLTVDGIEVEVPAGATVLQACEAAGKEIPRFCYHERLSIAGNCRMCLVEVAPGPPKPQASCALPAADGQTITTTSEKVKKAREGVMEFLLINHPLDCPICDQGGECDLQDQSLAYGRGHTRFHENKRAVTEKYMGPIVKTAMTRCIQCTRCVRFAEEVGGVEDIGAIYRGENMQITTYLEHAIQSELSGNVVDLCPVGALTSKPYAFEARPWELTKTPGIDVMDAVGTNVRFDARGRQVLRVLPRINEDVNEEWAHDKTRHAVDGLVRSRLDQPYVRVKGRLQPASWADAFAAIAKKLKGVGKDEVAAVAGDLVEVESLYAAKKLIAALGSSLVEGRQNGLGYDTSSLSALRSNTGIAGLERADVILLAGTNLRWEASLLNTRVRKAIRRGKAKVFAIGREVDLTYKATWLGNDLGLLASLPAEAADALKNAEQPVLLVGETVLGAEGGFAAALKLAADLKLVRDDWNGFNIVHTAASRMGALMLGFATPGGLPAIAAKAESLKALFVLGADEADLSAFEGTFKIYVGHHGDRAAHSADVILPGAAYTEKPGTWVNLEGRVQFSERAVFPPGDAREDWTIFRALSEVLGAKLPFDSPGQLRAAIAADHPALAEEGVQPLDWSPPKLDGAAPKGEIRYPIEDFYLTNAVCRASYTMERCSAEIIHKQPMLEAAE</sequence>